<evidence type="ECO:0000259" key="1">
    <source>
        <dbReference type="SMART" id="SM00849"/>
    </source>
</evidence>
<gene>
    <name evidence="2" type="ORF">HOP40_05965</name>
</gene>
<dbReference type="Proteomes" id="UP000505377">
    <property type="component" value="Chromosome"/>
</dbReference>
<dbReference type="SMART" id="SM00849">
    <property type="entry name" value="Lactamase_B"/>
    <property type="match status" value="1"/>
</dbReference>
<dbReference type="SUPFAM" id="SSF56281">
    <property type="entry name" value="Metallo-hydrolase/oxidoreductase"/>
    <property type="match status" value="1"/>
</dbReference>
<dbReference type="RefSeq" id="WP_172155421.1">
    <property type="nucleotide sequence ID" value="NZ_CP053564.1"/>
</dbReference>
<dbReference type="Gene3D" id="1.10.10.10">
    <property type="entry name" value="Winged helix-like DNA-binding domain superfamily/Winged helix DNA-binding domain"/>
    <property type="match status" value="1"/>
</dbReference>
<sequence length="351" mass="37756">MRAGALRVQAEDPERLWSDPGVYAVAPGVHRIPLPLPGDALKAVNVYALDLDADGGTLLVDAGQMRSGADALLAAGLAALDRRPADVRTVLVTHVHRDHYTLAVELRREHGTAVALGAGERESLHVAAGPTHALAPQLEALRRCGADALVRELSELDGRDGMPRDIWEEPDDWLADGAVLAAGERELRAVETPGHTTGHLVYHDEPGALLFAGDHVLPHITPSIGFEAVRAPHPLRDYLGSLRRVRAMPDARLLPAHGRVTPSAHARIDELLGHHDARLAATERAVASGRDTAAAVADGLTWTRRERALTELDAFNRMLAVLETESHLDLLALQGRLVVEQVDGVGHHRTP</sequence>
<dbReference type="Gene3D" id="3.60.15.10">
    <property type="entry name" value="Ribonuclease Z/Hydroxyacylglutathione hydrolase-like"/>
    <property type="match status" value="1"/>
</dbReference>
<protein>
    <submittedName>
        <fullName evidence="2">MBL fold metallo-hydrolase</fullName>
    </submittedName>
</protein>
<name>A0A6M6JBU9_9PSEU</name>
<dbReference type="PANTHER" id="PTHR23131">
    <property type="entry name" value="ENDORIBONUCLEASE LACTB2"/>
    <property type="match status" value="1"/>
</dbReference>
<dbReference type="EMBL" id="CP053564">
    <property type="protein sequence ID" value="QJY45414.1"/>
    <property type="molecule type" value="Genomic_DNA"/>
</dbReference>
<accession>A0A6M6JBU9</accession>
<dbReference type="InterPro" id="IPR036866">
    <property type="entry name" value="RibonucZ/Hydroxyglut_hydro"/>
</dbReference>
<proteinExistence type="predicted"/>
<dbReference type="InterPro" id="IPR036388">
    <property type="entry name" value="WH-like_DNA-bd_sf"/>
</dbReference>
<dbReference type="Pfam" id="PF00753">
    <property type="entry name" value="Lactamase_B"/>
    <property type="match status" value="1"/>
</dbReference>
<dbReference type="InterPro" id="IPR001279">
    <property type="entry name" value="Metallo-B-lactamas"/>
</dbReference>
<reference evidence="2 3" key="1">
    <citation type="submission" date="2020-05" db="EMBL/GenBank/DDBJ databases">
        <authorList>
            <person name="Mo P."/>
        </authorList>
    </citation>
    <scope>NUCLEOTIDE SEQUENCE [LARGE SCALE GENOMIC DNA]</scope>
    <source>
        <strain evidence="2 3">Gen01</strain>
    </source>
</reference>
<dbReference type="AlphaFoldDB" id="A0A6M6JBU9"/>
<keyword evidence="2" id="KW-0378">Hydrolase</keyword>
<dbReference type="PANTHER" id="PTHR23131:SF4">
    <property type="entry name" value="METALLO-BETA-LACTAMASE SUPERFAMILY POTEIN"/>
    <property type="match status" value="1"/>
</dbReference>
<evidence type="ECO:0000313" key="3">
    <source>
        <dbReference type="Proteomes" id="UP000505377"/>
    </source>
</evidence>
<dbReference type="GO" id="GO:0016787">
    <property type="term" value="F:hydrolase activity"/>
    <property type="evidence" value="ECO:0007669"/>
    <property type="project" value="UniProtKB-KW"/>
</dbReference>
<dbReference type="KEGG" id="pbro:HOP40_05965"/>
<keyword evidence="3" id="KW-1185">Reference proteome</keyword>
<dbReference type="InterPro" id="IPR050662">
    <property type="entry name" value="Sec-metab_biosynth-thioest"/>
</dbReference>
<organism evidence="2 3">
    <name type="scientific">Pseudonocardia broussonetiae</name>
    <dbReference type="NCBI Taxonomy" id="2736640"/>
    <lineage>
        <taxon>Bacteria</taxon>
        <taxon>Bacillati</taxon>
        <taxon>Actinomycetota</taxon>
        <taxon>Actinomycetes</taxon>
        <taxon>Pseudonocardiales</taxon>
        <taxon>Pseudonocardiaceae</taxon>
        <taxon>Pseudonocardia</taxon>
    </lineage>
</organism>
<feature type="domain" description="Metallo-beta-lactamase" evidence="1">
    <location>
        <begin position="43"/>
        <end position="257"/>
    </location>
</feature>
<evidence type="ECO:0000313" key="2">
    <source>
        <dbReference type="EMBL" id="QJY45414.1"/>
    </source>
</evidence>